<sequence>MSLRIQELGWRATPMGEISLRRRWDPAARTDVYEIKLDDEFLMSSLFVAAEVEVARIALAELRAAGPPPEGGYDVAVGGLGLGHTALTVLEDDGVRSLVVVEALQEVIDWHEEKLIPAGETLTADARCHLSQGDFFARAADPAGGLAGAEGPPLRGVDRPGAERSHGQWRATGGLRPDSPGTRFHAVVVDIDHSPRHLLNPAHAPFYEVEGTRRLAEHLWPGGVFTLWSNDPPDEDYLDVLRGVFTGVRAEVVSFPNPYQDRSATNTVYVGSRPRD</sequence>
<keyword evidence="3" id="KW-1185">Reference proteome</keyword>
<dbReference type="AlphaFoldDB" id="A0A7Z0EMM8"/>
<protein>
    <recommendedName>
        <fullName evidence="4">Spermidine synthase</fullName>
    </recommendedName>
</protein>
<dbReference type="EMBL" id="JACCFS010000001">
    <property type="protein sequence ID" value="NYJ34928.1"/>
    <property type="molecule type" value="Genomic_DNA"/>
</dbReference>
<feature type="region of interest" description="Disordered" evidence="1">
    <location>
        <begin position="146"/>
        <end position="176"/>
    </location>
</feature>
<dbReference type="SUPFAM" id="SSF53335">
    <property type="entry name" value="S-adenosyl-L-methionine-dependent methyltransferases"/>
    <property type="match status" value="1"/>
</dbReference>
<evidence type="ECO:0000313" key="3">
    <source>
        <dbReference type="Proteomes" id="UP000572051"/>
    </source>
</evidence>
<organism evidence="2 3">
    <name type="scientific">Nocardiopsis aegyptia</name>
    <dbReference type="NCBI Taxonomy" id="220378"/>
    <lineage>
        <taxon>Bacteria</taxon>
        <taxon>Bacillati</taxon>
        <taxon>Actinomycetota</taxon>
        <taxon>Actinomycetes</taxon>
        <taxon>Streptosporangiales</taxon>
        <taxon>Nocardiopsidaceae</taxon>
        <taxon>Nocardiopsis</taxon>
    </lineage>
</organism>
<accession>A0A7Z0EMM8</accession>
<reference evidence="2 3" key="1">
    <citation type="submission" date="2020-07" db="EMBL/GenBank/DDBJ databases">
        <title>Sequencing the genomes of 1000 actinobacteria strains.</title>
        <authorList>
            <person name="Klenk H.-P."/>
        </authorList>
    </citation>
    <scope>NUCLEOTIDE SEQUENCE [LARGE SCALE GENOMIC DNA]</scope>
    <source>
        <strain evidence="2 3">DSM 44442</strain>
    </source>
</reference>
<evidence type="ECO:0000313" key="2">
    <source>
        <dbReference type="EMBL" id="NYJ34928.1"/>
    </source>
</evidence>
<evidence type="ECO:0000256" key="1">
    <source>
        <dbReference type="SAM" id="MobiDB-lite"/>
    </source>
</evidence>
<dbReference type="RefSeq" id="WP_179823825.1">
    <property type="nucleotide sequence ID" value="NZ_JACCFS010000001.1"/>
</dbReference>
<evidence type="ECO:0008006" key="4">
    <source>
        <dbReference type="Google" id="ProtNLM"/>
    </source>
</evidence>
<feature type="compositionally biased region" description="Basic and acidic residues" evidence="1">
    <location>
        <begin position="156"/>
        <end position="166"/>
    </location>
</feature>
<name>A0A7Z0EMM8_9ACTN</name>
<comment type="caution">
    <text evidence="2">The sequence shown here is derived from an EMBL/GenBank/DDBJ whole genome shotgun (WGS) entry which is preliminary data.</text>
</comment>
<dbReference type="InterPro" id="IPR029063">
    <property type="entry name" value="SAM-dependent_MTases_sf"/>
</dbReference>
<gene>
    <name evidence="2" type="ORF">HNR10_002809</name>
</gene>
<dbReference type="Proteomes" id="UP000572051">
    <property type="component" value="Unassembled WGS sequence"/>
</dbReference>
<feature type="compositionally biased region" description="Low complexity" evidence="1">
    <location>
        <begin position="146"/>
        <end position="155"/>
    </location>
</feature>
<dbReference type="Gene3D" id="3.40.50.150">
    <property type="entry name" value="Vaccinia Virus protein VP39"/>
    <property type="match status" value="1"/>
</dbReference>
<proteinExistence type="predicted"/>